<dbReference type="PANTHER" id="PTHR43877">
    <property type="entry name" value="AMINOALKYLPHOSPHONATE N-ACETYLTRANSFERASE-RELATED-RELATED"/>
    <property type="match status" value="1"/>
</dbReference>
<dbReference type="Proteomes" id="UP001445335">
    <property type="component" value="Unassembled WGS sequence"/>
</dbReference>
<evidence type="ECO:0000259" key="3">
    <source>
        <dbReference type="PROSITE" id="PS51186"/>
    </source>
</evidence>
<keyword evidence="2" id="KW-0012">Acyltransferase</keyword>
<sequence length="141" mass="15866">MAQDSEGVTLAPDIARAGVAAVLNDPASPRGKYHVVEVDGDVIGQLFITFEWSDWRNAQIWWVQSVYVVPEHRRKGHYRALYQHVRQLALAQGVCGIRLYADDHNARAMTTYEALGMTSHYKVYEDMFDNAGMTGYANNST</sequence>
<evidence type="ECO:0000256" key="2">
    <source>
        <dbReference type="ARBA" id="ARBA00023315"/>
    </source>
</evidence>
<evidence type="ECO:0000256" key="1">
    <source>
        <dbReference type="ARBA" id="ARBA00022679"/>
    </source>
</evidence>
<gene>
    <name evidence="4" type="ORF">WJX81_000798</name>
</gene>
<dbReference type="InterPro" id="IPR016181">
    <property type="entry name" value="Acyl_CoA_acyltransferase"/>
</dbReference>
<proteinExistence type="predicted"/>
<dbReference type="GO" id="GO:0016747">
    <property type="term" value="F:acyltransferase activity, transferring groups other than amino-acyl groups"/>
    <property type="evidence" value="ECO:0007669"/>
    <property type="project" value="InterPro"/>
</dbReference>
<name>A0AAW1RBV3_9CHLO</name>
<evidence type="ECO:0000313" key="5">
    <source>
        <dbReference type="Proteomes" id="UP001445335"/>
    </source>
</evidence>
<reference evidence="4 5" key="1">
    <citation type="journal article" date="2024" name="Nat. Commun.">
        <title>Phylogenomics reveals the evolutionary origins of lichenization in chlorophyte algae.</title>
        <authorList>
            <person name="Puginier C."/>
            <person name="Libourel C."/>
            <person name="Otte J."/>
            <person name="Skaloud P."/>
            <person name="Haon M."/>
            <person name="Grisel S."/>
            <person name="Petersen M."/>
            <person name="Berrin J.G."/>
            <person name="Delaux P.M."/>
            <person name="Dal Grande F."/>
            <person name="Keller J."/>
        </authorList>
    </citation>
    <scope>NUCLEOTIDE SEQUENCE [LARGE SCALE GENOMIC DNA]</scope>
    <source>
        <strain evidence="4 5">SAG 245.80</strain>
    </source>
</reference>
<organism evidence="4 5">
    <name type="scientific">Elliptochloris bilobata</name>
    <dbReference type="NCBI Taxonomy" id="381761"/>
    <lineage>
        <taxon>Eukaryota</taxon>
        <taxon>Viridiplantae</taxon>
        <taxon>Chlorophyta</taxon>
        <taxon>core chlorophytes</taxon>
        <taxon>Trebouxiophyceae</taxon>
        <taxon>Trebouxiophyceae incertae sedis</taxon>
        <taxon>Elliptochloris clade</taxon>
        <taxon>Elliptochloris</taxon>
    </lineage>
</organism>
<dbReference type="SUPFAM" id="SSF55729">
    <property type="entry name" value="Acyl-CoA N-acyltransferases (Nat)"/>
    <property type="match status" value="1"/>
</dbReference>
<dbReference type="Gene3D" id="3.40.630.30">
    <property type="match status" value="1"/>
</dbReference>
<accession>A0AAW1RBV3</accession>
<dbReference type="CDD" id="cd04301">
    <property type="entry name" value="NAT_SF"/>
    <property type="match status" value="1"/>
</dbReference>
<comment type="caution">
    <text evidence="4">The sequence shown here is derived from an EMBL/GenBank/DDBJ whole genome shotgun (WGS) entry which is preliminary data.</text>
</comment>
<feature type="domain" description="N-acetyltransferase" evidence="3">
    <location>
        <begin position="1"/>
        <end position="132"/>
    </location>
</feature>
<dbReference type="AlphaFoldDB" id="A0AAW1RBV3"/>
<dbReference type="Pfam" id="PF00583">
    <property type="entry name" value="Acetyltransf_1"/>
    <property type="match status" value="1"/>
</dbReference>
<dbReference type="InterPro" id="IPR050832">
    <property type="entry name" value="Bact_Acetyltransf"/>
</dbReference>
<keyword evidence="1" id="KW-0808">Transferase</keyword>
<protein>
    <recommendedName>
        <fullName evidence="3">N-acetyltransferase domain-containing protein</fullName>
    </recommendedName>
</protein>
<dbReference type="InterPro" id="IPR000182">
    <property type="entry name" value="GNAT_dom"/>
</dbReference>
<dbReference type="EMBL" id="JALJOU010000047">
    <property type="protein sequence ID" value="KAK9831307.1"/>
    <property type="molecule type" value="Genomic_DNA"/>
</dbReference>
<evidence type="ECO:0000313" key="4">
    <source>
        <dbReference type="EMBL" id="KAK9831307.1"/>
    </source>
</evidence>
<dbReference type="PROSITE" id="PS51186">
    <property type="entry name" value="GNAT"/>
    <property type="match status" value="1"/>
</dbReference>
<keyword evidence="5" id="KW-1185">Reference proteome</keyword>